<sequence length="120" mass="12937">MASIIDKALAQSLIDSYRAQNSSPDGPGLLTPDGQFLNGFFIDRDSLDSILSNDDFAGISIHLAKHPDFPTGDQKIFTIIFAGAVPNPGYEKGSGMPPYLNNDQVWDQVEPCPPVCANLI</sequence>
<reference evidence="1 2" key="1">
    <citation type="submission" date="2019-07" db="EMBL/GenBank/DDBJ databases">
        <title>Genomic Encyclopedia of Archaeal and Bacterial Type Strains, Phase II (KMG-II): from individual species to whole genera.</title>
        <authorList>
            <person name="Goeker M."/>
        </authorList>
    </citation>
    <scope>NUCLEOTIDE SEQUENCE [LARGE SCALE GENOMIC DNA]</scope>
    <source>
        <strain evidence="1 2">ATCC BAA-1854</strain>
    </source>
</reference>
<gene>
    <name evidence="1" type="ORF">JN11_01086</name>
</gene>
<protein>
    <submittedName>
        <fullName evidence="1">Uncharacterized protein</fullName>
    </submittedName>
</protein>
<dbReference type="EMBL" id="VLLI01000002">
    <property type="protein sequence ID" value="TWJ03540.1"/>
    <property type="molecule type" value="Genomic_DNA"/>
</dbReference>
<keyword evidence="2" id="KW-1185">Reference proteome</keyword>
<name>A0A562UCG7_9SPHI</name>
<accession>A0A562UCG7</accession>
<comment type="caution">
    <text evidence="1">The sequence shown here is derived from an EMBL/GenBank/DDBJ whole genome shotgun (WGS) entry which is preliminary data.</text>
</comment>
<proteinExistence type="predicted"/>
<dbReference type="RefSeq" id="WP_144910334.1">
    <property type="nucleotide sequence ID" value="NZ_VLLI01000002.1"/>
</dbReference>
<organism evidence="1 2">
    <name type="scientific">Mucilaginibacter frigoritolerans</name>
    <dbReference type="NCBI Taxonomy" id="652788"/>
    <lineage>
        <taxon>Bacteria</taxon>
        <taxon>Pseudomonadati</taxon>
        <taxon>Bacteroidota</taxon>
        <taxon>Sphingobacteriia</taxon>
        <taxon>Sphingobacteriales</taxon>
        <taxon>Sphingobacteriaceae</taxon>
        <taxon>Mucilaginibacter</taxon>
    </lineage>
</organism>
<dbReference type="Proteomes" id="UP000317010">
    <property type="component" value="Unassembled WGS sequence"/>
</dbReference>
<dbReference type="AlphaFoldDB" id="A0A562UCG7"/>
<dbReference type="OrthoDB" id="676815at2"/>
<evidence type="ECO:0000313" key="2">
    <source>
        <dbReference type="Proteomes" id="UP000317010"/>
    </source>
</evidence>
<evidence type="ECO:0000313" key="1">
    <source>
        <dbReference type="EMBL" id="TWJ03540.1"/>
    </source>
</evidence>